<gene>
    <name evidence="1" type="ORF">HGMM_F14E02C11</name>
</gene>
<sequence length="86" mass="9494">MGRVVDLPDEIYTQLEQQAQARGITLVQLIVQLQEEVQRARLSAAIGSLQAKGMLLNVSSHSSVADFHPVQVEGLSLSEIIVQERR</sequence>
<reference evidence="1" key="2">
    <citation type="journal article" date="2012" name="PLoS ONE">
        <title>A Deeply Branching Thermophilic Bacterium with an Ancient Acetyl-CoA Pathway Dominates a Subsurface Ecosystem.</title>
        <authorList>
            <person name="Takami H."/>
            <person name="Noguchi H."/>
            <person name="Takaki Y."/>
            <person name="Uchiyama I."/>
            <person name="Toyoda A."/>
            <person name="Nishi S."/>
            <person name="Chee G.-J."/>
            <person name="Arai W."/>
            <person name="Nunoura T."/>
            <person name="Itoh T."/>
            <person name="Hattori M."/>
            <person name="Takai K."/>
        </authorList>
    </citation>
    <scope>NUCLEOTIDE SEQUENCE</scope>
</reference>
<name>H5SDQ8_9ZZZZ</name>
<dbReference type="EMBL" id="AP011684">
    <property type="protein sequence ID" value="BAL54294.1"/>
    <property type="molecule type" value="Genomic_DNA"/>
</dbReference>
<organism evidence="1">
    <name type="scientific">uncultured prokaryote</name>
    <dbReference type="NCBI Taxonomy" id="198431"/>
    <lineage>
        <taxon>unclassified sequences</taxon>
        <taxon>environmental samples</taxon>
    </lineage>
</organism>
<dbReference type="AlphaFoldDB" id="H5SDQ8"/>
<reference evidence="1" key="1">
    <citation type="journal article" date="2005" name="Environ. Microbiol.">
        <title>Genetic and functional properties of uncultivated thermophilic crenarchaeotes from a subsurface gold mine as revealed by analysis of genome fragments.</title>
        <authorList>
            <person name="Nunoura T."/>
            <person name="Hirayama H."/>
            <person name="Takami H."/>
            <person name="Oida H."/>
            <person name="Nishi S."/>
            <person name="Shimamura S."/>
            <person name="Suzuki Y."/>
            <person name="Inagaki F."/>
            <person name="Takai K."/>
            <person name="Nealson K.H."/>
            <person name="Horikoshi K."/>
        </authorList>
    </citation>
    <scope>NUCLEOTIDE SEQUENCE</scope>
</reference>
<evidence type="ECO:0000313" key="1">
    <source>
        <dbReference type="EMBL" id="BAL54294.1"/>
    </source>
</evidence>
<accession>H5SDQ8</accession>
<proteinExistence type="predicted"/>
<protein>
    <submittedName>
        <fullName evidence="1">Uncharacterized protein</fullName>
    </submittedName>
</protein>